<keyword evidence="1" id="KW-0812">Transmembrane</keyword>
<accession>A0ABQ4DIH4</accession>
<name>A0ABQ4DIH4_9CELL</name>
<protein>
    <submittedName>
        <fullName evidence="2">Uncharacterized protein</fullName>
    </submittedName>
</protein>
<organism evidence="2 3">
    <name type="scientific">Cellulomonas phragmiteti</name>
    <dbReference type="NCBI Taxonomy" id="478780"/>
    <lineage>
        <taxon>Bacteria</taxon>
        <taxon>Bacillati</taxon>
        <taxon>Actinomycetota</taxon>
        <taxon>Actinomycetes</taxon>
        <taxon>Micrococcales</taxon>
        <taxon>Cellulomonadaceae</taxon>
        <taxon>Cellulomonas</taxon>
    </lineage>
</organism>
<keyword evidence="1" id="KW-0472">Membrane</keyword>
<feature type="transmembrane region" description="Helical" evidence="1">
    <location>
        <begin position="362"/>
        <end position="385"/>
    </location>
</feature>
<evidence type="ECO:0000313" key="2">
    <source>
        <dbReference type="EMBL" id="GIG39131.1"/>
    </source>
</evidence>
<keyword evidence="1" id="KW-1133">Transmembrane helix</keyword>
<evidence type="ECO:0000313" key="3">
    <source>
        <dbReference type="Proteomes" id="UP000614741"/>
    </source>
</evidence>
<reference evidence="2 3" key="1">
    <citation type="submission" date="2021-01" db="EMBL/GenBank/DDBJ databases">
        <title>Whole genome shotgun sequence of Cellulomonas phragmiteti NBRC 110785.</title>
        <authorList>
            <person name="Komaki H."/>
            <person name="Tamura T."/>
        </authorList>
    </citation>
    <scope>NUCLEOTIDE SEQUENCE [LARGE SCALE GENOMIC DNA]</scope>
    <source>
        <strain evidence="2 3">NBRC 110785</strain>
    </source>
</reference>
<keyword evidence="3" id="KW-1185">Reference proteome</keyword>
<feature type="transmembrane region" description="Helical" evidence="1">
    <location>
        <begin position="329"/>
        <end position="350"/>
    </location>
</feature>
<dbReference type="EMBL" id="BONP01000003">
    <property type="protein sequence ID" value="GIG39131.1"/>
    <property type="molecule type" value="Genomic_DNA"/>
</dbReference>
<comment type="caution">
    <text evidence="2">The sequence shown here is derived from an EMBL/GenBank/DDBJ whole genome shotgun (WGS) entry which is preliminary data.</text>
</comment>
<gene>
    <name evidence="2" type="ORF">Cph01nite_08930</name>
</gene>
<proteinExistence type="predicted"/>
<dbReference type="Proteomes" id="UP000614741">
    <property type="component" value="Unassembled WGS sequence"/>
</dbReference>
<feature type="transmembrane region" description="Helical" evidence="1">
    <location>
        <begin position="253"/>
        <end position="270"/>
    </location>
</feature>
<sequence>MTHTPTAASSLGDRAADHRDLVSAWARAAEDVDDLDLAATLWSQVDDEHAVSGRARVALLSGDAAGALALLAAAGVADVPADGPRSLDQLVVLGCRAAQGRPDDLSRLVAAGATLPAQLRLLYLYVLGAAAEGAGRQDLADGVWRTVVVEHGVRTPHVLSRFLASWVQGRPGTDGRAVVTRVAEAAHELVGAVPRPWEDAAALEATTRELVARGDAAGAALLTTTVSRLGPRSEAVDALVSAHAPRRRTLQRAVPVAVLVVAVVVSAVVLRHGLPGFAIGGAALWASRRWWAPVRGWSLADGQAWDGLVALRFDDTSGAPRERTSSLRLLPSLAAVAGLAVGVALGGWWWQWSLDPARHVPWQVSGIVGGLCWFGIPALATWAGVRGDRERRRRADVRRRTEADATALAQAATCRCWEASALVGSYAERYAAAHLGAAAGAAPVSVRAASVRVCPLSGMRWMATTSVTGASVVLLRGPAPSVPAPAPAVPGAGGYL</sequence>
<evidence type="ECO:0000256" key="1">
    <source>
        <dbReference type="SAM" id="Phobius"/>
    </source>
</evidence>